<accession>A0ABQ4ZVN2</accession>
<dbReference type="Proteomes" id="UP001151760">
    <property type="component" value="Unassembled WGS sequence"/>
</dbReference>
<protein>
    <recommendedName>
        <fullName evidence="1">Homologous recombination OB-fold protein OB-fold domain-containing protein</fullName>
    </recommendedName>
</protein>
<gene>
    <name evidence="2" type="ORF">Tco_0799866</name>
</gene>
<dbReference type="InterPro" id="IPR058570">
    <property type="entry name" value="HROB_OB"/>
</dbReference>
<reference evidence="2" key="1">
    <citation type="journal article" date="2022" name="Int. J. Mol. Sci.">
        <title>Draft Genome of Tanacetum Coccineum: Genomic Comparison of Closely Related Tanacetum-Family Plants.</title>
        <authorList>
            <person name="Yamashiro T."/>
            <person name="Shiraishi A."/>
            <person name="Nakayama K."/>
            <person name="Satake H."/>
        </authorList>
    </citation>
    <scope>NUCLEOTIDE SEQUENCE</scope>
</reference>
<dbReference type="PANTHER" id="PTHR14523:SF1">
    <property type="entry name" value="HOMOLOGOUS RECOMBINATION OB-FOLD PROTEIN"/>
    <property type="match status" value="1"/>
</dbReference>
<dbReference type="InterPro" id="IPR028045">
    <property type="entry name" value="HROB"/>
</dbReference>
<keyword evidence="3" id="KW-1185">Reference proteome</keyword>
<dbReference type="EMBL" id="BQNB010011614">
    <property type="protein sequence ID" value="GJS92898.1"/>
    <property type="molecule type" value="Genomic_DNA"/>
</dbReference>
<evidence type="ECO:0000313" key="2">
    <source>
        <dbReference type="EMBL" id="GJS92898.1"/>
    </source>
</evidence>
<name>A0ABQ4ZVN2_9ASTR</name>
<sequence length="328" mass="37400">MWARMRILRAGRGLARLSTIPGTMHHKVIDEGGYEKDITVGSALILDNVSVFTPKPSMYYLNITMRNVVKVFCNDTVLRSGSGVGGSGMLMEEEEIVNLMEEEEMVDLEFLFNSMDTFEILDQLTEFADSSCLQDRMKVWFVQKRVEEEAFAGFLRDQCAGLWMTNNKNQMLIAELEVLGERRDVDCGEGCVMSTQEYIKKVVEDVGEDEDFKSRSWVRATNQVLYFECDWRSCSDSKKDLVRPIPEQHTHKVIDDGGYGKDIVVRSALILDNVLVFTPKPSMYYLNIRMRNVVKVFHKDMVLGSGSGVGGSEMLMEEEEIVKLMEEE</sequence>
<organism evidence="2 3">
    <name type="scientific">Tanacetum coccineum</name>
    <dbReference type="NCBI Taxonomy" id="301880"/>
    <lineage>
        <taxon>Eukaryota</taxon>
        <taxon>Viridiplantae</taxon>
        <taxon>Streptophyta</taxon>
        <taxon>Embryophyta</taxon>
        <taxon>Tracheophyta</taxon>
        <taxon>Spermatophyta</taxon>
        <taxon>Magnoliopsida</taxon>
        <taxon>eudicotyledons</taxon>
        <taxon>Gunneridae</taxon>
        <taxon>Pentapetalae</taxon>
        <taxon>asterids</taxon>
        <taxon>campanulids</taxon>
        <taxon>Asterales</taxon>
        <taxon>Asteraceae</taxon>
        <taxon>Asteroideae</taxon>
        <taxon>Anthemideae</taxon>
        <taxon>Anthemidinae</taxon>
        <taxon>Tanacetum</taxon>
    </lineage>
</organism>
<reference evidence="2" key="2">
    <citation type="submission" date="2022-01" db="EMBL/GenBank/DDBJ databases">
        <authorList>
            <person name="Yamashiro T."/>
            <person name="Shiraishi A."/>
            <person name="Satake H."/>
            <person name="Nakayama K."/>
        </authorList>
    </citation>
    <scope>NUCLEOTIDE SEQUENCE</scope>
</reference>
<evidence type="ECO:0000259" key="1">
    <source>
        <dbReference type="Pfam" id="PF15072"/>
    </source>
</evidence>
<feature type="domain" description="Homologous recombination OB-fold protein OB-fold" evidence="1">
    <location>
        <begin position="251"/>
        <end position="299"/>
    </location>
</feature>
<evidence type="ECO:0000313" key="3">
    <source>
        <dbReference type="Proteomes" id="UP001151760"/>
    </source>
</evidence>
<feature type="domain" description="Homologous recombination OB-fold protein OB-fold" evidence="1">
    <location>
        <begin position="19"/>
        <end position="75"/>
    </location>
</feature>
<comment type="caution">
    <text evidence="2">The sequence shown here is derived from an EMBL/GenBank/DDBJ whole genome shotgun (WGS) entry which is preliminary data.</text>
</comment>
<dbReference type="Pfam" id="PF15072">
    <property type="entry name" value="HROB"/>
    <property type="match status" value="2"/>
</dbReference>
<proteinExistence type="predicted"/>
<dbReference type="PANTHER" id="PTHR14523">
    <property type="entry name" value="UNCHARACTERIZED PROTEIN C17ORF53 HOMOLOG"/>
    <property type="match status" value="1"/>
</dbReference>